<evidence type="ECO:0000259" key="1">
    <source>
        <dbReference type="Pfam" id="PF01827"/>
    </source>
</evidence>
<dbReference type="Gene3D" id="1.10.10.1450">
    <property type="match status" value="1"/>
</dbReference>
<dbReference type="InterPro" id="IPR040161">
    <property type="entry name" value="FB224"/>
</dbReference>
<evidence type="ECO:0008006" key="5">
    <source>
        <dbReference type="Google" id="ProtNLM"/>
    </source>
</evidence>
<feature type="domain" description="Mos1 transposase HTH" evidence="2">
    <location>
        <begin position="13"/>
        <end position="60"/>
    </location>
</feature>
<dbReference type="CDD" id="cd22150">
    <property type="entry name" value="F-box_CeFBXA-like"/>
    <property type="match status" value="2"/>
</dbReference>
<dbReference type="OrthoDB" id="3256413at2759"/>
<gene>
    <name evidence="3" type="ORF">B9Z55_027019</name>
</gene>
<sequence>MEASSDPIKNNHHYLKACILYEVLQKKPIFESYRNFCNTVGQDAMEYPDFEYWYYRFYHGQMDFDYDRSADPQLKTLVDIPVVSMKKIAESLDAVERTHLRTMNHAIKDVADSFPPVFEKIEITVSKSYLSWSWNDKIYSCFKKGRGYSLCRPDKSRVKNSKKCYIEKGLEYLAPVLKMPNIQVKHFELFFDKQFIDPNDLLAVPFNAKSVYIYGHNMNQMVQYLSAMNPGHLESISLDGEAENFEIIFENDQFKQAKSVEIEASFECLMEDLVHFSHLKKFKCHFLGDHTFEDVPKIRDIISTFERLESCELEYSTVWGNSSMRQFAQALGEEIPIGPLKEVSKRLSLLSSHYRFLHFPTSLDSEKIMEASSDPIKRNHYYLKACILYEVLQKKPIFESYRNFCDTVGQDGMEYPDFEYWYYRFYHGQMDFDYDRSADPMPKTLVDIPVVSMKKIAESLDAIERTHLRTMNHAIKDVADSFPPVFEKIEIKLSEKDLSWSWNDRNYSCNKKGRGYSLCRPDNSIVENSNECYIKKGLEYLIPVLKMPNIQVNHFSLHFDEETFDPNGLLAFPFNAKNIFIYGRKINQVIQPLLAMNPGHLESISIDGMLHTETHHQTLPPR</sequence>
<feature type="domain" description="DUF38" evidence="1">
    <location>
        <begin position="205"/>
        <end position="317"/>
    </location>
</feature>
<dbReference type="Pfam" id="PF17906">
    <property type="entry name" value="HTH_48"/>
    <property type="match status" value="2"/>
</dbReference>
<feature type="domain" description="Mos1 transposase HTH" evidence="2">
    <location>
        <begin position="381"/>
        <end position="428"/>
    </location>
</feature>
<dbReference type="InterPro" id="IPR041426">
    <property type="entry name" value="Mos1_HTH"/>
</dbReference>
<proteinExistence type="predicted"/>
<evidence type="ECO:0000259" key="2">
    <source>
        <dbReference type="Pfam" id="PF17906"/>
    </source>
</evidence>
<dbReference type="Pfam" id="PF01827">
    <property type="entry name" value="FTH"/>
    <property type="match status" value="1"/>
</dbReference>
<name>A0A2G5SIT6_9PELO</name>
<dbReference type="EMBL" id="PDUG01000007">
    <property type="protein sequence ID" value="PIC14852.1"/>
    <property type="molecule type" value="Genomic_DNA"/>
</dbReference>
<dbReference type="AlphaFoldDB" id="A0A2G5SIT6"/>
<dbReference type="InterPro" id="IPR002900">
    <property type="entry name" value="DUF38/FTH_CAE_spp"/>
</dbReference>
<comment type="caution">
    <text evidence="3">The sequence shown here is derived from an EMBL/GenBank/DDBJ whole genome shotgun (WGS) entry which is preliminary data.</text>
</comment>
<evidence type="ECO:0000313" key="4">
    <source>
        <dbReference type="Proteomes" id="UP000230233"/>
    </source>
</evidence>
<accession>A0A2G5SIT6</accession>
<organism evidence="3 4">
    <name type="scientific">Caenorhabditis nigoni</name>
    <dbReference type="NCBI Taxonomy" id="1611254"/>
    <lineage>
        <taxon>Eukaryota</taxon>
        <taxon>Metazoa</taxon>
        <taxon>Ecdysozoa</taxon>
        <taxon>Nematoda</taxon>
        <taxon>Chromadorea</taxon>
        <taxon>Rhabditida</taxon>
        <taxon>Rhabditina</taxon>
        <taxon>Rhabditomorpha</taxon>
        <taxon>Rhabditoidea</taxon>
        <taxon>Rhabditidae</taxon>
        <taxon>Peloderinae</taxon>
        <taxon>Caenorhabditis</taxon>
    </lineage>
</organism>
<reference evidence="4" key="1">
    <citation type="submission" date="2017-10" db="EMBL/GenBank/DDBJ databases">
        <title>Rapid genome shrinkage in a self-fertile nematode reveals novel sperm competition proteins.</title>
        <authorList>
            <person name="Yin D."/>
            <person name="Schwarz E.M."/>
            <person name="Thomas C.G."/>
            <person name="Felde R.L."/>
            <person name="Korf I.F."/>
            <person name="Cutter A.D."/>
            <person name="Schartner C.M."/>
            <person name="Ralston E.J."/>
            <person name="Meyer B.J."/>
            <person name="Haag E.S."/>
        </authorList>
    </citation>
    <scope>NUCLEOTIDE SEQUENCE [LARGE SCALE GENOMIC DNA]</scope>
    <source>
        <strain evidence="4">JU1422</strain>
    </source>
</reference>
<evidence type="ECO:0000313" key="3">
    <source>
        <dbReference type="EMBL" id="PIC14852.1"/>
    </source>
</evidence>
<dbReference type="GO" id="GO:0045087">
    <property type="term" value="P:innate immune response"/>
    <property type="evidence" value="ECO:0007669"/>
    <property type="project" value="TreeGrafter"/>
</dbReference>
<protein>
    <recommendedName>
        <fullName evidence="5">F-box domain-containing protein</fullName>
    </recommendedName>
</protein>
<keyword evidence="4" id="KW-1185">Reference proteome</keyword>
<dbReference type="PANTHER" id="PTHR23015">
    <property type="entry name" value="UNCHARACTERIZED C.ELEGANS PROTEIN"/>
    <property type="match status" value="1"/>
</dbReference>
<dbReference type="PANTHER" id="PTHR23015:SF4">
    <property type="entry name" value="DUF38 DOMAIN-CONTAINING PROTEIN-RELATED"/>
    <property type="match status" value="1"/>
</dbReference>
<dbReference type="Proteomes" id="UP000230233">
    <property type="component" value="Unassembled WGS sequence"/>
</dbReference>